<evidence type="ECO:0000256" key="3">
    <source>
        <dbReference type="ARBA" id="ARBA00022692"/>
    </source>
</evidence>
<dbReference type="Gene3D" id="1.20.1250.20">
    <property type="entry name" value="MFS general substrate transporter like domains"/>
    <property type="match status" value="2"/>
</dbReference>
<comment type="subcellular location">
    <subcellularLocation>
        <location evidence="1">Membrane</location>
        <topology evidence="1">Multi-pass membrane protein</topology>
    </subcellularLocation>
</comment>
<proteinExistence type="predicted"/>
<keyword evidence="2" id="KW-0813">Transport</keyword>
<comment type="caution">
    <text evidence="8">The sequence shown here is derived from an EMBL/GenBank/DDBJ whole genome shotgun (WGS) entry which is preliminary data.</text>
</comment>
<feature type="transmembrane region" description="Helical" evidence="6">
    <location>
        <begin position="299"/>
        <end position="318"/>
    </location>
</feature>
<feature type="transmembrane region" description="Helical" evidence="6">
    <location>
        <begin position="451"/>
        <end position="474"/>
    </location>
</feature>
<dbReference type="InterPro" id="IPR020846">
    <property type="entry name" value="MFS_dom"/>
</dbReference>
<dbReference type="InterPro" id="IPR036259">
    <property type="entry name" value="MFS_trans_sf"/>
</dbReference>
<keyword evidence="5 6" id="KW-0472">Membrane</keyword>
<dbReference type="RefSeq" id="XP_069204662.1">
    <property type="nucleotide sequence ID" value="XM_069341152.1"/>
</dbReference>
<feature type="transmembrane region" description="Helical" evidence="6">
    <location>
        <begin position="103"/>
        <end position="122"/>
    </location>
</feature>
<gene>
    <name evidence="8" type="ORF">AAFC00_001892</name>
</gene>
<keyword evidence="9" id="KW-1185">Reference proteome</keyword>
<feature type="domain" description="Major facilitator superfamily (MFS) profile" evidence="7">
    <location>
        <begin position="63"/>
        <end position="481"/>
    </location>
</feature>
<feature type="transmembrane region" description="Helical" evidence="6">
    <location>
        <begin position="224"/>
        <end position="246"/>
    </location>
</feature>
<dbReference type="SUPFAM" id="SSF103473">
    <property type="entry name" value="MFS general substrate transporter"/>
    <property type="match status" value="1"/>
</dbReference>
<keyword evidence="3 6" id="KW-0812">Transmembrane</keyword>
<feature type="transmembrane region" description="Helical" evidence="6">
    <location>
        <begin position="386"/>
        <end position="408"/>
    </location>
</feature>
<dbReference type="PANTHER" id="PTHR43791">
    <property type="entry name" value="PERMEASE-RELATED"/>
    <property type="match status" value="1"/>
</dbReference>
<name>A0ABR3PQT4_9PEZI</name>
<evidence type="ECO:0000256" key="1">
    <source>
        <dbReference type="ARBA" id="ARBA00004141"/>
    </source>
</evidence>
<evidence type="ECO:0000256" key="6">
    <source>
        <dbReference type="SAM" id="Phobius"/>
    </source>
</evidence>
<evidence type="ECO:0000256" key="5">
    <source>
        <dbReference type="ARBA" id="ARBA00023136"/>
    </source>
</evidence>
<sequence length="524" mass="58387">MEKTDSTHHSIHKSDVEHQEYVHDHDIDGGKSIDADAIARFGQLTDDELEMQKKLVRNIDLLIMPLVILVYLMNYIDRNNYAAARLQGLEKDLGLDDSQYQTALSILFVGYVLMQVPSNALLNYAGRPSLYLGFFIVAWGLVSACTSQVQNYGQMVACRFILGLVEAPFFAGVLFYLSKWYSKSELNLRMAIFYSGSLLSGAFGNLIAAGILSGLDGVRGIDSWQWLYIIEGVITVFIGLVVTVVLPDFPDTWKALSPELKHIANRRLAIEAAEADIDEGGGMSQWRGIKLAFADPKTYILALGYHGITGSAGFQNFFPSLTATLGFSHIVSLLLVAPPYIFMVIWSFVHSVMSDKVGNRFWFYMYPIPVCIIGLVVFMSTDSFGAKYFSLFLMNFVFAMNGTIYAWIANAIPRPPAKRAAALAFINSVGNSASIWTPFTYFEWSAPHYRPALGVCIGLQILAGVCGVTLRFYLVKQNNQLARMENVDAVLTETDLKKLQRTAELEGIDIAAARRMQKGYRYMI</sequence>
<feature type="transmembrane region" description="Helical" evidence="6">
    <location>
        <begin position="420"/>
        <end position="439"/>
    </location>
</feature>
<dbReference type="Proteomes" id="UP001562354">
    <property type="component" value="Unassembled WGS sequence"/>
</dbReference>
<reference evidence="8 9" key="1">
    <citation type="submission" date="2024-07" db="EMBL/GenBank/DDBJ databases">
        <title>Draft sequence of the Neodothiora populina.</title>
        <authorList>
            <person name="Drown D.D."/>
            <person name="Schuette U.S."/>
            <person name="Buechlein A.B."/>
            <person name="Rusch D.R."/>
            <person name="Winton L.W."/>
            <person name="Adams G.A."/>
        </authorList>
    </citation>
    <scope>NUCLEOTIDE SEQUENCE [LARGE SCALE GENOMIC DNA]</scope>
    <source>
        <strain evidence="8 9">CPC 39397</strain>
    </source>
</reference>
<dbReference type="PROSITE" id="PS50850">
    <property type="entry name" value="MFS"/>
    <property type="match status" value="1"/>
</dbReference>
<feature type="transmembrane region" description="Helical" evidence="6">
    <location>
        <begin position="161"/>
        <end position="178"/>
    </location>
</feature>
<accession>A0ABR3PQT4</accession>
<evidence type="ECO:0000313" key="9">
    <source>
        <dbReference type="Proteomes" id="UP001562354"/>
    </source>
</evidence>
<keyword evidence="4 6" id="KW-1133">Transmembrane helix</keyword>
<dbReference type="PANTHER" id="PTHR43791:SF78">
    <property type="entry name" value="TRANSPORTER, PUTATIVE (AFU_ORTHOLOGUE AFUA_3G01370)-RELATED"/>
    <property type="match status" value="1"/>
</dbReference>
<dbReference type="Pfam" id="PF07690">
    <property type="entry name" value="MFS_1"/>
    <property type="match status" value="1"/>
</dbReference>
<dbReference type="GeneID" id="95975595"/>
<evidence type="ECO:0000313" key="8">
    <source>
        <dbReference type="EMBL" id="KAL1311813.1"/>
    </source>
</evidence>
<evidence type="ECO:0000256" key="4">
    <source>
        <dbReference type="ARBA" id="ARBA00022989"/>
    </source>
</evidence>
<dbReference type="EMBL" id="JBFMKM010000001">
    <property type="protein sequence ID" value="KAL1311813.1"/>
    <property type="molecule type" value="Genomic_DNA"/>
</dbReference>
<feature type="transmembrane region" description="Helical" evidence="6">
    <location>
        <begin position="361"/>
        <end position="380"/>
    </location>
</feature>
<evidence type="ECO:0000256" key="2">
    <source>
        <dbReference type="ARBA" id="ARBA00022448"/>
    </source>
</evidence>
<evidence type="ECO:0000259" key="7">
    <source>
        <dbReference type="PROSITE" id="PS50850"/>
    </source>
</evidence>
<feature type="transmembrane region" description="Helical" evidence="6">
    <location>
        <begin position="330"/>
        <end position="349"/>
    </location>
</feature>
<protein>
    <recommendedName>
        <fullName evidence="7">Major facilitator superfamily (MFS) profile domain-containing protein</fullName>
    </recommendedName>
</protein>
<dbReference type="InterPro" id="IPR011701">
    <property type="entry name" value="MFS"/>
</dbReference>
<feature type="transmembrane region" description="Helical" evidence="6">
    <location>
        <begin position="190"/>
        <end position="212"/>
    </location>
</feature>
<organism evidence="8 9">
    <name type="scientific">Neodothiora populina</name>
    <dbReference type="NCBI Taxonomy" id="2781224"/>
    <lineage>
        <taxon>Eukaryota</taxon>
        <taxon>Fungi</taxon>
        <taxon>Dikarya</taxon>
        <taxon>Ascomycota</taxon>
        <taxon>Pezizomycotina</taxon>
        <taxon>Dothideomycetes</taxon>
        <taxon>Dothideomycetidae</taxon>
        <taxon>Dothideales</taxon>
        <taxon>Dothioraceae</taxon>
        <taxon>Neodothiora</taxon>
    </lineage>
</organism>
<feature type="transmembrane region" description="Helical" evidence="6">
    <location>
        <begin position="129"/>
        <end position="149"/>
    </location>
</feature>
<feature type="transmembrane region" description="Helical" evidence="6">
    <location>
        <begin position="59"/>
        <end position="76"/>
    </location>
</feature>